<feature type="binding site" evidence="7">
    <location>
        <position position="402"/>
    </location>
    <ligand>
        <name>phosphoenolpyruvate</name>
        <dbReference type="ChEBI" id="CHEBI:58702"/>
    </ligand>
</feature>
<keyword evidence="10" id="KW-1185">Reference proteome</keyword>
<keyword evidence="7" id="KW-0963">Cytoplasm</keyword>
<feature type="active site" description="Proton acceptor" evidence="7">
    <location>
        <position position="303"/>
    </location>
</feature>
<gene>
    <name evidence="7 9" type="primary">aroA</name>
    <name evidence="9" type="ORF">CLOACE_13330</name>
</gene>
<comment type="caution">
    <text evidence="7">Lacks conserved residue(s) required for the propagation of feature annotation.</text>
</comment>
<comment type="catalytic activity">
    <reaction evidence="6">
        <text>3-phosphoshikimate + phosphoenolpyruvate = 5-O-(1-carboxyvinyl)-3-phosphoshikimate + phosphate</text>
        <dbReference type="Rhea" id="RHEA:21256"/>
        <dbReference type="ChEBI" id="CHEBI:43474"/>
        <dbReference type="ChEBI" id="CHEBI:57701"/>
        <dbReference type="ChEBI" id="CHEBI:58702"/>
        <dbReference type="ChEBI" id="CHEBI:145989"/>
        <dbReference type="EC" id="2.5.1.19"/>
    </reaction>
    <physiologicalReaction direction="left-to-right" evidence="6">
        <dbReference type="Rhea" id="RHEA:21257"/>
    </physiologicalReaction>
</comment>
<organism evidence="9 10">
    <name type="scientific">Clostridium acetireducens DSM 10703</name>
    <dbReference type="NCBI Taxonomy" id="1121290"/>
    <lineage>
        <taxon>Bacteria</taxon>
        <taxon>Bacillati</taxon>
        <taxon>Bacillota</taxon>
        <taxon>Clostridia</taxon>
        <taxon>Eubacteriales</taxon>
        <taxon>Clostridiaceae</taxon>
        <taxon>Clostridium</taxon>
    </lineage>
</organism>
<dbReference type="InterPro" id="IPR036968">
    <property type="entry name" value="Enolpyruvate_Tfrase_sf"/>
</dbReference>
<feature type="binding site" evidence="7">
    <location>
        <position position="21"/>
    </location>
    <ligand>
        <name>3-phosphoshikimate</name>
        <dbReference type="ChEBI" id="CHEBI:145989"/>
    </ligand>
</feature>
<evidence type="ECO:0000256" key="1">
    <source>
        <dbReference type="ARBA" id="ARBA00004811"/>
    </source>
</evidence>
<proteinExistence type="inferred from homology"/>
<dbReference type="PANTHER" id="PTHR21090">
    <property type="entry name" value="AROM/DEHYDROQUINATE SYNTHASE"/>
    <property type="match status" value="1"/>
</dbReference>
<dbReference type="OrthoDB" id="9809920at2"/>
<dbReference type="PANTHER" id="PTHR21090:SF5">
    <property type="entry name" value="PENTAFUNCTIONAL AROM POLYPEPTIDE"/>
    <property type="match status" value="1"/>
</dbReference>
<evidence type="ECO:0000313" key="9">
    <source>
        <dbReference type="EMBL" id="OFI06078.1"/>
    </source>
</evidence>
<feature type="binding site" evidence="7">
    <location>
        <position position="163"/>
    </location>
    <ligand>
        <name>3-phosphoshikimate</name>
        <dbReference type="ChEBI" id="CHEBI:145989"/>
    </ligand>
</feature>
<dbReference type="EC" id="2.5.1.19" evidence="7"/>
<evidence type="ECO:0000256" key="6">
    <source>
        <dbReference type="ARBA" id="ARBA00044633"/>
    </source>
</evidence>
<dbReference type="GO" id="GO:0009423">
    <property type="term" value="P:chorismate biosynthetic process"/>
    <property type="evidence" value="ECO:0007669"/>
    <property type="project" value="UniProtKB-UniRule"/>
</dbReference>
<dbReference type="SUPFAM" id="SSF55205">
    <property type="entry name" value="EPT/RTPC-like"/>
    <property type="match status" value="1"/>
</dbReference>
<evidence type="ECO:0000256" key="5">
    <source>
        <dbReference type="ARBA" id="ARBA00023141"/>
    </source>
</evidence>
<feature type="binding site" evidence="7">
    <location>
        <position position="162"/>
    </location>
    <ligand>
        <name>3-phosphoshikimate</name>
        <dbReference type="ChEBI" id="CHEBI:145989"/>
    </ligand>
</feature>
<dbReference type="InterPro" id="IPR013792">
    <property type="entry name" value="RNA3'P_cycl/enolpyr_Trfase_a/b"/>
</dbReference>
<feature type="binding site" evidence="7">
    <location>
        <position position="91"/>
    </location>
    <ligand>
        <name>phosphoenolpyruvate</name>
        <dbReference type="ChEBI" id="CHEBI:58702"/>
    </ligand>
</feature>
<dbReference type="PROSITE" id="PS00885">
    <property type="entry name" value="EPSP_SYNTHASE_2"/>
    <property type="match status" value="1"/>
</dbReference>
<comment type="caution">
    <text evidence="9">The sequence shown here is derived from an EMBL/GenBank/DDBJ whole genome shotgun (WGS) entry which is preliminary data.</text>
</comment>
<dbReference type="HAMAP" id="MF_00210">
    <property type="entry name" value="EPSP_synth"/>
    <property type="match status" value="1"/>
</dbReference>
<feature type="binding site" evidence="7">
    <location>
        <position position="161"/>
    </location>
    <ligand>
        <name>3-phosphoshikimate</name>
        <dbReference type="ChEBI" id="CHEBI:145989"/>
    </ligand>
</feature>
<evidence type="ECO:0000313" key="10">
    <source>
        <dbReference type="Proteomes" id="UP000175744"/>
    </source>
</evidence>
<keyword evidence="5 7" id="KW-0057">Aromatic amino acid biosynthesis</keyword>
<dbReference type="AlphaFoldDB" id="A0A1E8EYK3"/>
<keyword evidence="4 7" id="KW-0808">Transferase</keyword>
<reference evidence="9 10" key="1">
    <citation type="submission" date="2016-06" db="EMBL/GenBank/DDBJ databases">
        <title>Genome sequence of Clostridium acetireducens DSM 10703.</title>
        <authorList>
            <person name="Poehlein A."/>
            <person name="Fluechter S."/>
            <person name="Duerre P."/>
            <person name="Daniel R."/>
        </authorList>
    </citation>
    <scope>NUCLEOTIDE SEQUENCE [LARGE SCALE GENOMIC DNA]</scope>
    <source>
        <strain evidence="9 10">DSM 10703</strain>
    </source>
</reference>
<evidence type="ECO:0000256" key="4">
    <source>
        <dbReference type="ARBA" id="ARBA00022679"/>
    </source>
</evidence>
<protein>
    <recommendedName>
        <fullName evidence="7">3-phosphoshikimate 1-carboxyvinyltransferase</fullName>
        <ecNumber evidence="7">2.5.1.19</ecNumber>
    </recommendedName>
    <alternativeName>
        <fullName evidence="7">5-enolpyruvylshikimate-3-phosphate synthase</fullName>
        <shortName evidence="7">EPSP synthase</shortName>
        <shortName evidence="7">EPSPS</shortName>
    </alternativeName>
</protein>
<feature type="binding site" evidence="7">
    <location>
        <position position="22"/>
    </location>
    <ligand>
        <name>3-phosphoshikimate</name>
        <dbReference type="ChEBI" id="CHEBI:145989"/>
    </ligand>
</feature>
<feature type="binding site" evidence="7">
    <location>
        <position position="189"/>
    </location>
    <ligand>
        <name>3-phosphoshikimate</name>
        <dbReference type="ChEBI" id="CHEBI:145989"/>
    </ligand>
</feature>
<dbReference type="RefSeq" id="WP_070110322.1">
    <property type="nucleotide sequence ID" value="NZ_LZFO01000016.1"/>
</dbReference>
<accession>A0A1E8EYK3</accession>
<dbReference type="PATRIC" id="fig|1121290.3.peg.1312"/>
<comment type="subcellular location">
    <subcellularLocation>
        <location evidence="7">Cytoplasm</location>
    </subcellularLocation>
</comment>
<feature type="binding site" evidence="7">
    <location>
        <position position="334"/>
    </location>
    <ligand>
        <name>phosphoenolpyruvate</name>
        <dbReference type="ChEBI" id="CHEBI:58702"/>
    </ligand>
</feature>
<dbReference type="NCBIfam" id="TIGR01356">
    <property type="entry name" value="aroA"/>
    <property type="match status" value="1"/>
</dbReference>
<evidence type="ECO:0000256" key="7">
    <source>
        <dbReference type="HAMAP-Rule" id="MF_00210"/>
    </source>
</evidence>
<dbReference type="PIRSF" id="PIRSF000505">
    <property type="entry name" value="EPSPS"/>
    <property type="match status" value="1"/>
</dbReference>
<dbReference type="UniPathway" id="UPA00053">
    <property type="reaction ID" value="UER00089"/>
</dbReference>
<sequence length="425" mass="46799">MNSVKITPRNLYGEIKIQPSKSLCHRAIIAASLSKGISNIKNVTFSHDIKATIDGMKALGADIKRSENNLCINGSEFLNLNKNEINCIESGSTLRFLIPIALLTGNQITFNGEGMLKNRPLNPYYEIFKKQNINYSSHNGLPLSVKGLITPGDFEIEGNISSQFITGLMFALPLLKGDSRIILTTKLESKGYVDLTIDTLDKFSVKIESNNYNEFYIKGNQKYMPTDYKVEGDFSQSAFWLVAGILGGKIQCTDININSLQGDKAIVDIIKKMGGNISVYKDKIVTETSKTKGITIDASDCPDIVPILSVLAALSEGTTEIINAERLRIKESDRLKAMCTELNKLGADVKETNQGLIINGKDKLKGGTVESWNDHRIAMALSIASIKCSEPVIIKNSHSVKKSYPEFFKDFSMLGGVVHEWSLGK</sequence>
<dbReference type="Gene3D" id="3.65.10.10">
    <property type="entry name" value="Enolpyruvate transferase domain"/>
    <property type="match status" value="2"/>
</dbReference>
<feature type="binding site" evidence="7">
    <location>
        <position position="21"/>
    </location>
    <ligand>
        <name>phosphoenolpyruvate</name>
        <dbReference type="ChEBI" id="CHEBI:58702"/>
    </ligand>
</feature>
<dbReference type="GO" id="GO:0005737">
    <property type="term" value="C:cytoplasm"/>
    <property type="evidence" value="ECO:0007669"/>
    <property type="project" value="UniProtKB-SubCell"/>
</dbReference>
<evidence type="ECO:0000256" key="3">
    <source>
        <dbReference type="ARBA" id="ARBA00022605"/>
    </source>
</evidence>
<feature type="binding site" evidence="7">
    <location>
        <position position="330"/>
    </location>
    <ligand>
        <name>3-phosphoshikimate</name>
        <dbReference type="ChEBI" id="CHEBI:145989"/>
    </ligand>
</feature>
<keyword evidence="3 7" id="KW-0028">Amino-acid biosynthesis</keyword>
<dbReference type="InterPro" id="IPR023193">
    <property type="entry name" value="EPSP_synthase_CS"/>
</dbReference>
<comment type="function">
    <text evidence="7">Catalyzes the transfer of the enolpyruvyl moiety of phosphoenolpyruvate (PEP) to the 5-hydroxyl of shikimate-3-phosphate (S3P) to produce enolpyruvyl shikimate-3-phosphate and inorganic phosphate.</text>
</comment>
<evidence type="ECO:0000259" key="8">
    <source>
        <dbReference type="Pfam" id="PF00275"/>
    </source>
</evidence>
<feature type="binding site" evidence="7">
    <location>
        <position position="376"/>
    </location>
    <ligand>
        <name>phosphoenolpyruvate</name>
        <dbReference type="ChEBI" id="CHEBI:58702"/>
    </ligand>
</feature>
<dbReference type="STRING" id="1121290.CLAOCE_13330"/>
<dbReference type="CDD" id="cd01556">
    <property type="entry name" value="EPSP_synthase"/>
    <property type="match status" value="1"/>
</dbReference>
<feature type="binding site" evidence="7">
    <location>
        <position position="303"/>
    </location>
    <ligand>
        <name>3-phosphoshikimate</name>
        <dbReference type="ChEBI" id="CHEBI:145989"/>
    </ligand>
</feature>
<feature type="domain" description="Enolpyruvate transferase" evidence="8">
    <location>
        <begin position="8"/>
        <end position="410"/>
    </location>
</feature>
<comment type="subunit">
    <text evidence="7">Monomer.</text>
</comment>
<dbReference type="GO" id="GO:0008652">
    <property type="term" value="P:amino acid biosynthetic process"/>
    <property type="evidence" value="ECO:0007669"/>
    <property type="project" value="UniProtKB-KW"/>
</dbReference>
<feature type="binding site" evidence="7">
    <location>
        <position position="26"/>
    </location>
    <ligand>
        <name>3-phosphoshikimate</name>
        <dbReference type="ChEBI" id="CHEBI:145989"/>
    </ligand>
</feature>
<dbReference type="InterPro" id="IPR001986">
    <property type="entry name" value="Enolpyruvate_Tfrase_dom"/>
</dbReference>
<dbReference type="InterPro" id="IPR006264">
    <property type="entry name" value="EPSP_synthase"/>
</dbReference>
<name>A0A1E8EYK3_9CLOT</name>
<comment type="pathway">
    <text evidence="1 7">Metabolic intermediate biosynthesis; chorismate biosynthesis; chorismate from D-erythrose 4-phosphate and phosphoenolpyruvate: step 6/7.</text>
</comment>
<feature type="binding site" evidence="7">
    <location>
        <position position="119"/>
    </location>
    <ligand>
        <name>phosphoenolpyruvate</name>
        <dbReference type="ChEBI" id="CHEBI:58702"/>
    </ligand>
</feature>
<evidence type="ECO:0000256" key="2">
    <source>
        <dbReference type="ARBA" id="ARBA00009948"/>
    </source>
</evidence>
<dbReference type="GO" id="GO:0009073">
    <property type="term" value="P:aromatic amino acid family biosynthetic process"/>
    <property type="evidence" value="ECO:0007669"/>
    <property type="project" value="UniProtKB-KW"/>
</dbReference>
<dbReference type="GO" id="GO:0003866">
    <property type="term" value="F:3-phosphoshikimate 1-carboxyvinyltransferase activity"/>
    <property type="evidence" value="ECO:0007669"/>
    <property type="project" value="UniProtKB-UniRule"/>
</dbReference>
<feature type="binding site" evidence="7">
    <location>
        <position position="163"/>
    </location>
    <ligand>
        <name>phosphoenolpyruvate</name>
        <dbReference type="ChEBI" id="CHEBI:58702"/>
    </ligand>
</feature>
<dbReference type="Proteomes" id="UP000175744">
    <property type="component" value="Unassembled WGS sequence"/>
</dbReference>
<comment type="similarity">
    <text evidence="2 7">Belongs to the EPSP synthase family.</text>
</comment>
<dbReference type="EMBL" id="LZFO01000016">
    <property type="protein sequence ID" value="OFI06078.1"/>
    <property type="molecule type" value="Genomic_DNA"/>
</dbReference>
<dbReference type="Pfam" id="PF00275">
    <property type="entry name" value="EPSP_synthase"/>
    <property type="match status" value="1"/>
</dbReference>